<evidence type="ECO:0000313" key="12">
    <source>
        <dbReference type="Proteomes" id="UP000217446"/>
    </source>
</evidence>
<evidence type="ECO:0000256" key="8">
    <source>
        <dbReference type="SAM" id="MobiDB-lite"/>
    </source>
</evidence>
<dbReference type="InterPro" id="IPR017441">
    <property type="entry name" value="Protein_kinase_ATP_BS"/>
</dbReference>
<dbReference type="InterPro" id="IPR011009">
    <property type="entry name" value="Kinase-like_dom_sf"/>
</dbReference>
<accession>A0A250VKR0</accession>
<name>A0A250VKR0_STROL</name>
<feature type="compositionally biased region" description="Low complexity" evidence="8">
    <location>
        <begin position="392"/>
        <end position="409"/>
    </location>
</feature>
<evidence type="ECO:0000256" key="2">
    <source>
        <dbReference type="ARBA" id="ARBA00022527"/>
    </source>
</evidence>
<comment type="caution">
    <text evidence="11">The sequence shown here is derived from an EMBL/GenBank/DDBJ whole genome shotgun (WGS) entry which is preliminary data.</text>
</comment>
<dbReference type="InterPro" id="IPR000719">
    <property type="entry name" value="Prot_kinase_dom"/>
</dbReference>
<feature type="domain" description="Protein kinase" evidence="10">
    <location>
        <begin position="18"/>
        <end position="295"/>
    </location>
</feature>
<sequence>MTAGSAQSGVGRIIDGRYLLLKQVGSGGMGHVWLAHDQRLDCDVALKEIRFRDVREGSEEHESRIARARAEARHAAVLRGHPHVVTVHDVLEHDGLPWIVMEYVAGAEDLRAWLARRGPLAPDECARVGLAVLDALTAGHERGIMHRDVKPANILLAPDRAGTPGARILLTDYGVSVQPDSPETRWTRTSVLVGTAGYLAPERAQGADPTAASDLFSLGCTLYFGVEGHGPFDRDSHIGALAAVVSEEAPPSRRAGALGPVIDALLVKDPGLRISAERTAAALARIILPEPHPPTQVDTGSQPAWAGLVTSDGPGGPAPPGRTPGGPPRDHDYAPPPPAHDQSLSPARGQGLAPDQGLAQDQGFAAPGSYVPTAQAASPAPAHHAAYTPMAQAAGPRAGAPAAYAPRPGQGFGPPTPHPPQPGAGFGPPRYVGPAAPATDPGGGRRRRTLLLQVTAALLLALSLTAGVIWGMARYGGTRTPVAPYGAQVGLSAPLKKGDCVLSDPSPAPSSGTPRLQLDPSCGALRPDGQVMELYKARSYEEAGSDGPDQCAERTKATADKLAWHVQSLAVVPTREGFDATGGNVACLLVGKHGPVYGRLGGLRPYGMPFEDATQMQQGDCLGHARGDASEYTHYELVSCDQDHVGKVFRITHLTTLTPGKKPDVEADAQCAADAPPQQLGYPADTYVSHGLRSTGLWRKGYYLVVCAIERLDKALMHGGE</sequence>
<dbReference type="Proteomes" id="UP000217446">
    <property type="component" value="Unassembled WGS sequence"/>
</dbReference>
<evidence type="ECO:0000256" key="5">
    <source>
        <dbReference type="ARBA" id="ARBA00022777"/>
    </source>
</evidence>
<protein>
    <recommendedName>
        <fullName evidence="1">non-specific serine/threonine protein kinase</fullName>
        <ecNumber evidence="1">2.7.11.1</ecNumber>
    </recommendedName>
</protein>
<feature type="transmembrane region" description="Helical" evidence="9">
    <location>
        <begin position="450"/>
        <end position="473"/>
    </location>
</feature>
<dbReference type="SMART" id="SM00220">
    <property type="entry name" value="S_TKc"/>
    <property type="match status" value="1"/>
</dbReference>
<keyword evidence="2 11" id="KW-0723">Serine/threonine-protein kinase</keyword>
<dbReference type="Gene3D" id="3.30.200.20">
    <property type="entry name" value="Phosphorylase Kinase, domain 1"/>
    <property type="match status" value="1"/>
</dbReference>
<reference evidence="12" key="1">
    <citation type="submission" date="2017-05" db="EMBL/GenBank/DDBJ databases">
        <title>Streptomyces olivochromogenes NBRC 3561 whole genome shotgun sequence.</title>
        <authorList>
            <person name="Dohra H."/>
            <person name="Kodani S."/>
        </authorList>
    </citation>
    <scope>NUCLEOTIDE SEQUENCE [LARGE SCALE GENOMIC DNA]</scope>
    <source>
        <strain evidence="12">NBRC 3561</strain>
    </source>
</reference>
<feature type="compositionally biased region" description="Pro residues" evidence="8">
    <location>
        <begin position="316"/>
        <end position="327"/>
    </location>
</feature>
<dbReference type="PANTHER" id="PTHR43289">
    <property type="entry name" value="MITOGEN-ACTIVATED PROTEIN KINASE KINASE KINASE 20-RELATED"/>
    <property type="match status" value="1"/>
</dbReference>
<feature type="region of interest" description="Disordered" evidence="8">
    <location>
        <begin position="292"/>
        <end position="377"/>
    </location>
</feature>
<dbReference type="EC" id="2.7.11.1" evidence="1"/>
<organism evidence="11 12">
    <name type="scientific">Streptomyces olivochromogenes</name>
    <dbReference type="NCBI Taxonomy" id="1963"/>
    <lineage>
        <taxon>Bacteria</taxon>
        <taxon>Bacillati</taxon>
        <taxon>Actinomycetota</taxon>
        <taxon>Actinomycetes</taxon>
        <taxon>Kitasatosporales</taxon>
        <taxon>Streptomycetaceae</taxon>
        <taxon>Streptomyces</taxon>
    </lineage>
</organism>
<feature type="binding site" evidence="7">
    <location>
        <position position="47"/>
    </location>
    <ligand>
        <name>ATP</name>
        <dbReference type="ChEBI" id="CHEBI:30616"/>
    </ligand>
</feature>
<dbReference type="PANTHER" id="PTHR43289:SF6">
    <property type="entry name" value="SERINE_THREONINE-PROTEIN KINASE NEKL-3"/>
    <property type="match status" value="1"/>
</dbReference>
<evidence type="ECO:0000256" key="1">
    <source>
        <dbReference type="ARBA" id="ARBA00012513"/>
    </source>
</evidence>
<dbReference type="GO" id="GO:0004674">
    <property type="term" value="F:protein serine/threonine kinase activity"/>
    <property type="evidence" value="ECO:0007669"/>
    <property type="project" value="UniProtKB-KW"/>
</dbReference>
<dbReference type="GO" id="GO:0005524">
    <property type="term" value="F:ATP binding"/>
    <property type="evidence" value="ECO:0007669"/>
    <property type="project" value="UniProtKB-UniRule"/>
</dbReference>
<dbReference type="SUPFAM" id="SSF56112">
    <property type="entry name" value="Protein kinase-like (PK-like)"/>
    <property type="match status" value="1"/>
</dbReference>
<keyword evidence="9" id="KW-0812">Transmembrane</keyword>
<keyword evidence="4 7" id="KW-0547">Nucleotide-binding</keyword>
<dbReference type="CDD" id="cd14014">
    <property type="entry name" value="STKc_PknB_like"/>
    <property type="match status" value="1"/>
</dbReference>
<dbReference type="PROSITE" id="PS00108">
    <property type="entry name" value="PROTEIN_KINASE_ST"/>
    <property type="match status" value="1"/>
</dbReference>
<evidence type="ECO:0000259" key="10">
    <source>
        <dbReference type="PROSITE" id="PS50011"/>
    </source>
</evidence>
<dbReference type="EMBL" id="BDQI01000015">
    <property type="protein sequence ID" value="GAX54798.1"/>
    <property type="molecule type" value="Genomic_DNA"/>
</dbReference>
<dbReference type="InterPro" id="IPR008271">
    <property type="entry name" value="Ser/Thr_kinase_AS"/>
</dbReference>
<keyword evidence="9" id="KW-1133">Transmembrane helix</keyword>
<evidence type="ECO:0000313" key="11">
    <source>
        <dbReference type="EMBL" id="GAX54798.1"/>
    </source>
</evidence>
<evidence type="ECO:0000256" key="7">
    <source>
        <dbReference type="PROSITE-ProRule" id="PRU10141"/>
    </source>
</evidence>
<dbReference type="RefSeq" id="WP_201264395.1">
    <property type="nucleotide sequence ID" value="NZ_BDQI01000015.1"/>
</dbReference>
<dbReference type="STRING" id="1963.AQJ27_36995"/>
<evidence type="ECO:0000256" key="3">
    <source>
        <dbReference type="ARBA" id="ARBA00022679"/>
    </source>
</evidence>
<feature type="region of interest" description="Disordered" evidence="8">
    <location>
        <begin position="503"/>
        <end position="523"/>
    </location>
</feature>
<proteinExistence type="predicted"/>
<dbReference type="Pfam" id="PF00069">
    <property type="entry name" value="Pkinase"/>
    <property type="match status" value="1"/>
</dbReference>
<dbReference type="PROSITE" id="PS00107">
    <property type="entry name" value="PROTEIN_KINASE_ATP"/>
    <property type="match status" value="1"/>
</dbReference>
<keyword evidence="6 7" id="KW-0067">ATP-binding</keyword>
<evidence type="ECO:0000256" key="9">
    <source>
        <dbReference type="SAM" id="Phobius"/>
    </source>
</evidence>
<dbReference type="Gene3D" id="1.10.510.10">
    <property type="entry name" value="Transferase(Phosphotransferase) domain 1"/>
    <property type="match status" value="1"/>
</dbReference>
<evidence type="ECO:0000256" key="4">
    <source>
        <dbReference type="ARBA" id="ARBA00022741"/>
    </source>
</evidence>
<dbReference type="AlphaFoldDB" id="A0A250VKR0"/>
<evidence type="ECO:0000256" key="6">
    <source>
        <dbReference type="ARBA" id="ARBA00022840"/>
    </source>
</evidence>
<gene>
    <name evidence="11" type="ORF">SO3561_06351</name>
</gene>
<keyword evidence="12" id="KW-1185">Reference proteome</keyword>
<keyword evidence="5 11" id="KW-0418">Kinase</keyword>
<keyword evidence="3" id="KW-0808">Transferase</keyword>
<keyword evidence="9" id="KW-0472">Membrane</keyword>
<dbReference type="PROSITE" id="PS50011">
    <property type="entry name" value="PROTEIN_KINASE_DOM"/>
    <property type="match status" value="1"/>
</dbReference>
<feature type="region of interest" description="Disordered" evidence="8">
    <location>
        <begin position="392"/>
        <end position="444"/>
    </location>
</feature>